<keyword evidence="1 3" id="KW-0489">Methyltransferase</keyword>
<reference evidence="3 4" key="1">
    <citation type="submission" date="2023-03" db="EMBL/GenBank/DDBJ databases">
        <title>Fodinicurvata sp. CAU 1616 isolated from sea sendiment.</title>
        <authorList>
            <person name="Kim W."/>
        </authorList>
    </citation>
    <scope>NUCLEOTIDE SEQUENCE [LARGE SCALE GENOMIC DNA]</scope>
    <source>
        <strain evidence="3 4">CAU 1616</strain>
    </source>
</reference>
<comment type="caution">
    <text evidence="3">The sequence shown here is derived from an EMBL/GenBank/DDBJ whole genome shotgun (WGS) entry which is preliminary data.</text>
</comment>
<organism evidence="3 4">
    <name type="scientific">Aquibaculum arenosum</name>
    <dbReference type="NCBI Taxonomy" id="3032591"/>
    <lineage>
        <taxon>Bacteria</taxon>
        <taxon>Pseudomonadati</taxon>
        <taxon>Pseudomonadota</taxon>
        <taxon>Alphaproteobacteria</taxon>
        <taxon>Rhodospirillales</taxon>
        <taxon>Rhodovibrionaceae</taxon>
        <taxon>Aquibaculum</taxon>
    </lineage>
</organism>
<dbReference type="Proteomes" id="UP001215503">
    <property type="component" value="Unassembled WGS sequence"/>
</dbReference>
<name>A0ABT5YJD9_9PROT</name>
<dbReference type="InterPro" id="IPR029063">
    <property type="entry name" value="SAM-dependent_MTases_sf"/>
</dbReference>
<evidence type="ECO:0000256" key="1">
    <source>
        <dbReference type="ARBA" id="ARBA00022603"/>
    </source>
</evidence>
<dbReference type="RefSeq" id="WP_275820061.1">
    <property type="nucleotide sequence ID" value="NZ_JARHUD010000002.1"/>
</dbReference>
<dbReference type="PANTHER" id="PTHR12049">
    <property type="entry name" value="PROTEIN ARGININE METHYLTRANSFERASE NDUFAF7, MITOCHONDRIAL"/>
    <property type="match status" value="1"/>
</dbReference>
<proteinExistence type="predicted"/>
<sequence length="365" mass="38735">MSESATFEMIARHIRAEGPMSLANYMTLALTHPQVGYYATRDPFGAAGDFTTAPEISQVFGELLGLWCAERWQAMGEPSRIMLVELGPGRGTLMADALRAAALLPAFRAAIDLHLIENSPTLREAQARSLSPTQVTWHDTLSALPEGPLLLIANEFFDALPIRQFQRTAVGWAERRIGLSPDGQSLSWGLGASLPAMPELPQEAPEGAIREICPAARTIVADLARRVSTHGGAALIVDYGYTGGSAGDSLQALRHHSPDDPLAHPGDADITAHVDFQALAQAAAAAGAEVHGPVEQGTFLRALGICERSEALAAQATAAQRRNLLAALERLTSSAQMGSLFKALAFTPRAAPVPAGFPQPQEMQA</sequence>
<accession>A0ABT5YJD9</accession>
<gene>
    <name evidence="3" type="ORF">P2G67_03480</name>
</gene>
<evidence type="ECO:0000313" key="3">
    <source>
        <dbReference type="EMBL" id="MDF2095032.1"/>
    </source>
</evidence>
<evidence type="ECO:0000313" key="4">
    <source>
        <dbReference type="Proteomes" id="UP001215503"/>
    </source>
</evidence>
<dbReference type="Gene3D" id="3.40.50.12710">
    <property type="match status" value="1"/>
</dbReference>
<keyword evidence="4" id="KW-1185">Reference proteome</keyword>
<dbReference type="EMBL" id="JARHUD010000002">
    <property type="protein sequence ID" value="MDF2095032.1"/>
    <property type="molecule type" value="Genomic_DNA"/>
</dbReference>
<dbReference type="GO" id="GO:0032259">
    <property type="term" value="P:methylation"/>
    <property type="evidence" value="ECO:0007669"/>
    <property type="project" value="UniProtKB-KW"/>
</dbReference>
<dbReference type="EC" id="2.1.1.-" evidence="3"/>
<evidence type="ECO:0000256" key="2">
    <source>
        <dbReference type="ARBA" id="ARBA00022679"/>
    </source>
</evidence>
<dbReference type="GO" id="GO:0008168">
    <property type="term" value="F:methyltransferase activity"/>
    <property type="evidence" value="ECO:0007669"/>
    <property type="project" value="UniProtKB-KW"/>
</dbReference>
<dbReference type="InterPro" id="IPR038375">
    <property type="entry name" value="NDUFAF7_sf"/>
</dbReference>
<dbReference type="SUPFAM" id="SSF53335">
    <property type="entry name" value="S-adenosyl-L-methionine-dependent methyltransferases"/>
    <property type="match status" value="1"/>
</dbReference>
<dbReference type="InterPro" id="IPR003788">
    <property type="entry name" value="NDUFAF7"/>
</dbReference>
<keyword evidence="2 3" id="KW-0808">Transferase</keyword>
<dbReference type="PANTHER" id="PTHR12049:SF7">
    <property type="entry name" value="PROTEIN ARGININE METHYLTRANSFERASE NDUFAF7, MITOCHONDRIAL"/>
    <property type="match status" value="1"/>
</dbReference>
<protein>
    <submittedName>
        <fullName evidence="3">SAM-dependent methyltransferase</fullName>
        <ecNumber evidence="3">2.1.1.-</ecNumber>
    </submittedName>
</protein>
<dbReference type="Pfam" id="PF02636">
    <property type="entry name" value="Methyltransf_28"/>
    <property type="match status" value="1"/>
</dbReference>